<accession>A0A0X8HUD3</accession>
<protein>
    <submittedName>
        <fullName evidence="1">HFL263Wp</fullName>
    </submittedName>
</protein>
<dbReference type="AlphaFoldDB" id="A0A0X8HUD3"/>
<evidence type="ECO:0000313" key="1">
    <source>
        <dbReference type="EMBL" id="AMD21593.1"/>
    </source>
</evidence>
<name>A0A0X8HUD3_9SACH</name>
<dbReference type="OrthoDB" id="4048002at2759"/>
<dbReference type="EMBL" id="CP014246">
    <property type="protein sequence ID" value="AMD21593.1"/>
    <property type="molecule type" value="Genomic_DNA"/>
</dbReference>
<evidence type="ECO:0000313" key="2">
    <source>
        <dbReference type="Proteomes" id="UP000243052"/>
    </source>
</evidence>
<proteinExistence type="predicted"/>
<sequence>MQSPYSPTNLYSGFNYYWFDSEIDFANQDLELRVLTNPYDNVTPQLDLDTALVKLNSPKKDFETVLIEKKLNFIWKITKRMDKLVRFDTSEARRVLKEWYSENETELEATSSVSIDELTEVPDVFNYDSLEEIISFTGEECPDSGDFNIISLARGQFGIEGRYQMYDDEKQKCIGIVARTIGLDEVALRRSNRIPGWPGFKRVGHVATPPAFENDDSFGSKTAELITSEKGSESSGSVFSAVKRLSLDGGTFTDARYQPIEFIPSVPGPRKIEKYDEPDIHPSVPTFCDSDYKMLRRSLYEPRLCYYSLHGGVHFVTPRFLPGHQNPSKRNHDYFLIAIDNNKYEHLTPTQKCLALFSLWRTSRHYFEINSVPVETLIGHENSLAQVTKLYGTLKDAVKHTKPSQKVKHEIQSVHRSQPKRHGNITSIMHKLFKTNKSRALNVNAP</sequence>
<gene>
    <name evidence="1" type="ORF">AW171_hschr63553</name>
</gene>
<dbReference type="Proteomes" id="UP000243052">
    <property type="component" value="Chromosome vi"/>
</dbReference>
<reference evidence="1 2" key="1">
    <citation type="submission" date="2016-01" db="EMBL/GenBank/DDBJ databases">
        <title>Genome sequence of the yeast Holleya sinecauda.</title>
        <authorList>
            <person name="Dietrich F.S."/>
        </authorList>
    </citation>
    <scope>NUCLEOTIDE SEQUENCE [LARGE SCALE GENOMIC DNA]</scope>
    <source>
        <strain evidence="1 2">ATCC 58844</strain>
    </source>
</reference>
<organism evidence="1 2">
    <name type="scientific">Eremothecium sinecaudum</name>
    <dbReference type="NCBI Taxonomy" id="45286"/>
    <lineage>
        <taxon>Eukaryota</taxon>
        <taxon>Fungi</taxon>
        <taxon>Dikarya</taxon>
        <taxon>Ascomycota</taxon>
        <taxon>Saccharomycotina</taxon>
        <taxon>Saccharomycetes</taxon>
        <taxon>Saccharomycetales</taxon>
        <taxon>Saccharomycetaceae</taxon>
        <taxon>Eremothecium</taxon>
    </lineage>
</organism>
<dbReference type="GeneID" id="28724888"/>
<keyword evidence="2" id="KW-1185">Reference proteome</keyword>
<dbReference type="RefSeq" id="XP_017988589.1">
    <property type="nucleotide sequence ID" value="XM_018133285.1"/>
</dbReference>